<evidence type="ECO:0000313" key="3">
    <source>
        <dbReference type="Proteomes" id="UP000710815"/>
    </source>
</evidence>
<dbReference type="Gene3D" id="1.50.10.10">
    <property type="match status" value="1"/>
</dbReference>
<dbReference type="InterPro" id="IPR010905">
    <property type="entry name" value="Glyco_hydro_88"/>
</dbReference>
<dbReference type="InterPro" id="IPR012341">
    <property type="entry name" value="6hp_glycosidase-like_sf"/>
</dbReference>
<dbReference type="PANTHER" id="PTHR41814">
    <property type="entry name" value="EXPRESSED PROTEIN"/>
    <property type="match status" value="1"/>
</dbReference>
<reference evidence="2 3" key="1">
    <citation type="journal article" date="2021" name="Environ. Microbiol.">
        <title>Genetic insights into the dark matter of the mammalian gut microbiota through targeted genome reconstruction.</title>
        <authorList>
            <person name="Lugli G.A."/>
            <person name="Alessandri G."/>
            <person name="Milani C."/>
            <person name="Viappiani A."/>
            <person name="Fontana F."/>
            <person name="Tarracchini C."/>
            <person name="Mancabelli L."/>
            <person name="Argentini C."/>
            <person name="Ruiz L."/>
            <person name="Margolles A."/>
            <person name="van Sinderen D."/>
            <person name="Turroni F."/>
            <person name="Ventura M."/>
        </authorList>
    </citation>
    <scope>NUCLEOTIDE SEQUENCE [LARGE SCALE GENOMIC DNA]</scope>
    <source>
        <strain evidence="2 3">MA1</strain>
    </source>
</reference>
<keyword evidence="3" id="KW-1185">Reference proteome</keyword>
<comment type="caution">
    <text evidence="2">The sequence shown here is derived from an EMBL/GenBank/DDBJ whole genome shotgun (WGS) entry which is preliminary data.</text>
</comment>
<dbReference type="PANTHER" id="PTHR41814:SF1">
    <property type="entry name" value="CELLULASE"/>
    <property type="match status" value="1"/>
</dbReference>
<evidence type="ECO:0000256" key="1">
    <source>
        <dbReference type="ARBA" id="ARBA00022801"/>
    </source>
</evidence>
<sequence length="295" mass="32507">MQAFLEMNRMDVVIPMAKEAASRRVHDGRVAQIGAQDAATDPCAAGEPLIEAARMTHDHDLADAADGLLVWALHNAPRNRSGIVYHFASGTEFWADSLYMLPPFLAAAGHPDEALLNFLGYWDALYDNESGLISHMWDDGRQCFSRKAHWGTGNGWALAAAARMLGGLLTRDRYAAGIADITDRATTLLADLLRHMRPDGLFHDIVDDPSTFTETNLSQMTAYTIYRGIHDGWLSDDWMDAADRMRTAAEHKVDEYGFVHDACGAPGFDAPGFSPEAQAFHLMMEHAFRALAASR</sequence>
<evidence type="ECO:0000313" key="2">
    <source>
        <dbReference type="EMBL" id="MCH9276878.1"/>
    </source>
</evidence>
<name>A0ABS9VXQ3_9BIFI</name>
<dbReference type="SUPFAM" id="SSF48208">
    <property type="entry name" value="Six-hairpin glycosidases"/>
    <property type="match status" value="1"/>
</dbReference>
<dbReference type="EMBL" id="JAFEJT020000062">
    <property type="protein sequence ID" value="MCH9276878.1"/>
    <property type="molecule type" value="Genomic_DNA"/>
</dbReference>
<dbReference type="GO" id="GO:0016787">
    <property type="term" value="F:hydrolase activity"/>
    <property type="evidence" value="ECO:0007669"/>
    <property type="project" value="UniProtKB-KW"/>
</dbReference>
<reference evidence="2 3" key="2">
    <citation type="journal article" date="2021" name="Syst. Appl. Microbiol.">
        <title>Phylogenetic classification of ten novel species belonging to the genus Bifidobacterium comprising B. phasiani sp. nov., B. pongonis sp. nov., B. saguinibicoloris sp. nov., B. colobi sp. nov., B. simiiventris sp. nov., B. santillanense sp. nov., B. miconis sp. nov., B. amazonense sp. nov., B. pluvialisilvae sp. nov., and B. miconisargentati sp. nov.</title>
        <authorList>
            <person name="Lugli G.A."/>
            <person name="Calvete-Torre I."/>
            <person name="Alessandri G."/>
            <person name="Milani C."/>
            <person name="Turroni F."/>
            <person name="Laiolo P."/>
            <person name="Ossiprandi M.C."/>
            <person name="Margolles A."/>
            <person name="Ruiz L."/>
            <person name="Ventura M."/>
        </authorList>
    </citation>
    <scope>NUCLEOTIDE SEQUENCE [LARGE SCALE GENOMIC DNA]</scope>
    <source>
        <strain evidence="2 3">MA1</strain>
    </source>
</reference>
<organism evidence="2 3">
    <name type="scientific">Bifidobacterium amazonense</name>
    <dbReference type="NCBI Taxonomy" id="2809027"/>
    <lineage>
        <taxon>Bacteria</taxon>
        <taxon>Bacillati</taxon>
        <taxon>Actinomycetota</taxon>
        <taxon>Actinomycetes</taxon>
        <taxon>Bifidobacteriales</taxon>
        <taxon>Bifidobacteriaceae</taxon>
        <taxon>Bifidobacterium</taxon>
    </lineage>
</organism>
<accession>A0ABS9VXQ3</accession>
<keyword evidence="1 2" id="KW-0378">Hydrolase</keyword>
<protein>
    <submittedName>
        <fullName evidence="2">Glycoside hydrolase family 88 protein</fullName>
    </submittedName>
</protein>
<proteinExistence type="predicted"/>
<dbReference type="Proteomes" id="UP000710815">
    <property type="component" value="Unassembled WGS sequence"/>
</dbReference>
<dbReference type="Pfam" id="PF07470">
    <property type="entry name" value="Glyco_hydro_88"/>
    <property type="match status" value="1"/>
</dbReference>
<gene>
    <name evidence="2" type="ORF">JS533_011450</name>
</gene>
<dbReference type="InterPro" id="IPR008928">
    <property type="entry name" value="6-hairpin_glycosidase_sf"/>
</dbReference>